<dbReference type="EMBL" id="MDHN01000022">
    <property type="protein sequence ID" value="OFC70810.1"/>
    <property type="molecule type" value="Genomic_DNA"/>
</dbReference>
<dbReference type="Proteomes" id="UP000175691">
    <property type="component" value="Unassembled WGS sequence"/>
</dbReference>
<organism evidence="1 2">
    <name type="scientific">Alteromonas confluentis</name>
    <dbReference type="NCBI Taxonomy" id="1656094"/>
    <lineage>
        <taxon>Bacteria</taxon>
        <taxon>Pseudomonadati</taxon>
        <taxon>Pseudomonadota</taxon>
        <taxon>Gammaproteobacteria</taxon>
        <taxon>Alteromonadales</taxon>
        <taxon>Alteromonadaceae</taxon>
        <taxon>Alteromonas/Salinimonas group</taxon>
        <taxon>Alteromonas</taxon>
    </lineage>
</organism>
<comment type="caution">
    <text evidence="1">The sequence shown here is derived from an EMBL/GenBank/DDBJ whole genome shotgun (WGS) entry which is preliminary data.</text>
</comment>
<gene>
    <name evidence="1" type="ORF">BFC18_11395</name>
</gene>
<evidence type="ECO:0000313" key="2">
    <source>
        <dbReference type="Proteomes" id="UP000175691"/>
    </source>
</evidence>
<evidence type="ECO:0000313" key="1">
    <source>
        <dbReference type="EMBL" id="OFC70810.1"/>
    </source>
</evidence>
<protein>
    <submittedName>
        <fullName evidence="1">Uncharacterized protein</fullName>
    </submittedName>
</protein>
<accession>A0A1E7ZBD4</accession>
<proteinExistence type="predicted"/>
<reference evidence="1 2" key="1">
    <citation type="submission" date="2016-08" db="EMBL/GenBank/DDBJ databases">
        <authorList>
            <person name="Seilhamer J.J."/>
        </authorList>
    </citation>
    <scope>NUCLEOTIDE SEQUENCE [LARGE SCALE GENOMIC DNA]</scope>
    <source>
        <strain evidence="1 2">KCTC 42603</strain>
    </source>
</reference>
<sequence>MYRAESTLIGNFTRFNDLREKELTNTIKYKLDVNLSVSDTEYMRFCYRIEQAPFFAELQLYKREDYFMSLDTLFDEEKLEQYHAFAAFTYKRYGMPNTLWFEFDSISTGLKKWLFANALHFKQYDFTFTNFEEAFKEACYRQWQDNVIALSD</sequence>
<name>A0A1E7ZBD4_9ALTE</name>
<keyword evidence="2" id="KW-1185">Reference proteome</keyword>
<dbReference type="AlphaFoldDB" id="A0A1E7ZBD4"/>